<keyword evidence="2" id="KW-0496">Mitochondrion</keyword>
<dbReference type="PROSITE" id="PS51808">
    <property type="entry name" value="CHCH"/>
    <property type="match status" value="1"/>
</dbReference>
<dbReference type="AlphaFoldDB" id="A0A8D0GR80"/>
<evidence type="ECO:0000256" key="3">
    <source>
        <dbReference type="ARBA" id="ARBA00023157"/>
    </source>
</evidence>
<evidence type="ECO:0000313" key="8">
    <source>
        <dbReference type="Proteomes" id="UP000694392"/>
    </source>
</evidence>
<evidence type="ECO:0000256" key="2">
    <source>
        <dbReference type="ARBA" id="ARBA00023128"/>
    </source>
</evidence>
<evidence type="ECO:0000256" key="5">
    <source>
        <dbReference type="ARBA" id="ARBA00039509"/>
    </source>
</evidence>
<dbReference type="GeneTree" id="ENSGT00390000001029"/>
<evidence type="ECO:0000256" key="6">
    <source>
        <dbReference type="SAM" id="MobiDB-lite"/>
    </source>
</evidence>
<gene>
    <name evidence="7" type="primary">CHCHD7</name>
</gene>
<reference evidence="7" key="1">
    <citation type="submission" date="2025-05" db="UniProtKB">
        <authorList>
            <consortium name="Ensembl"/>
        </authorList>
    </citation>
    <scope>IDENTIFICATION</scope>
</reference>
<dbReference type="Gene3D" id="1.10.287.1130">
    <property type="entry name" value="CytochromE C oxidase copper chaperone"/>
    <property type="match status" value="1"/>
</dbReference>
<dbReference type="InterPro" id="IPR009069">
    <property type="entry name" value="Cys_alpha_HP_mot_SF"/>
</dbReference>
<accession>A0A8D0GR80</accession>
<dbReference type="InterPro" id="IPR051040">
    <property type="entry name" value="COX23"/>
</dbReference>
<evidence type="ECO:0000313" key="7">
    <source>
        <dbReference type="Ensembl" id="ENSSPUP00000012406.1"/>
    </source>
</evidence>
<keyword evidence="8" id="KW-1185">Reference proteome</keyword>
<name>A0A8D0GR80_SPHPU</name>
<evidence type="ECO:0000256" key="1">
    <source>
        <dbReference type="ARBA" id="ARBA00004569"/>
    </source>
</evidence>
<comment type="subcellular location">
    <subcellularLocation>
        <location evidence="1">Mitochondrion intermembrane space</location>
    </subcellularLocation>
</comment>
<dbReference type="Ensembl" id="ENSSPUT00000013219.1">
    <property type="protein sequence ID" value="ENSSPUP00000012400.1"/>
    <property type="gene ID" value="ENSSPUG00000009527.1"/>
</dbReference>
<dbReference type="PANTHER" id="PTHR46811">
    <property type="entry name" value="COILED-COIL-HELIX-COILED-COIL-HELIX DOMAIN-CONTAINING PROTEIN 7"/>
    <property type="match status" value="1"/>
</dbReference>
<dbReference type="GO" id="GO:0005758">
    <property type="term" value="C:mitochondrial intermembrane space"/>
    <property type="evidence" value="ECO:0007669"/>
    <property type="project" value="UniProtKB-SubCell"/>
</dbReference>
<dbReference type="Proteomes" id="UP000694392">
    <property type="component" value="Unplaced"/>
</dbReference>
<dbReference type="PANTHER" id="PTHR46811:SF1">
    <property type="entry name" value="COILED-COIL-HELIX-COILED-COIL-HELIX DOMAIN-CONTAINING PROTEIN 7"/>
    <property type="match status" value="1"/>
</dbReference>
<comment type="similarity">
    <text evidence="4">Belongs to the CHCHD7 family.</text>
</comment>
<evidence type="ECO:0000256" key="4">
    <source>
        <dbReference type="ARBA" id="ARBA00038205"/>
    </source>
</evidence>
<dbReference type="GO" id="GO:0033108">
    <property type="term" value="P:mitochondrial respiratory chain complex assembly"/>
    <property type="evidence" value="ECO:0007669"/>
    <property type="project" value="TreeGrafter"/>
</dbReference>
<feature type="compositionally biased region" description="Basic and acidic residues" evidence="6">
    <location>
        <begin position="59"/>
        <end position="77"/>
    </location>
</feature>
<dbReference type="Ensembl" id="ENSSPUT00000013225.1">
    <property type="protein sequence ID" value="ENSSPUP00000012406.1"/>
    <property type="gene ID" value="ENSSPUG00000009527.1"/>
</dbReference>
<sequence length="85" mass="10096">MSRKLQRLSDPDINPCLAETNASRKCMDDNDYKKDVCQSYFLKYQNCRKFWNGILTERRRNGEKPDMPTAEERERILKSIGKTSY</sequence>
<protein>
    <recommendedName>
        <fullName evidence="5">Coiled-coil-helix-coiled-coil-helix domain-containing protein 7</fullName>
    </recommendedName>
</protein>
<keyword evidence="3" id="KW-1015">Disulfide bond</keyword>
<organism evidence="7 8">
    <name type="scientific">Sphenodon punctatus</name>
    <name type="common">Tuatara</name>
    <name type="synonym">Hatteria punctata</name>
    <dbReference type="NCBI Taxonomy" id="8508"/>
    <lineage>
        <taxon>Eukaryota</taxon>
        <taxon>Metazoa</taxon>
        <taxon>Chordata</taxon>
        <taxon>Craniata</taxon>
        <taxon>Vertebrata</taxon>
        <taxon>Euteleostomi</taxon>
        <taxon>Lepidosauria</taxon>
        <taxon>Sphenodontia</taxon>
        <taxon>Sphenodontidae</taxon>
        <taxon>Sphenodon</taxon>
    </lineage>
</organism>
<dbReference type="OMA" id="QELSYKC"/>
<dbReference type="SUPFAM" id="SSF47072">
    <property type="entry name" value="Cysteine alpha-hairpin motif"/>
    <property type="match status" value="1"/>
</dbReference>
<feature type="region of interest" description="Disordered" evidence="6">
    <location>
        <begin position="59"/>
        <end position="85"/>
    </location>
</feature>
<proteinExistence type="inferred from homology"/>